<evidence type="ECO:0000256" key="5">
    <source>
        <dbReference type="ARBA" id="ARBA00022741"/>
    </source>
</evidence>
<dbReference type="GO" id="GO:1902975">
    <property type="term" value="P:mitotic DNA replication initiation"/>
    <property type="evidence" value="ECO:0007669"/>
    <property type="project" value="TreeGrafter"/>
</dbReference>
<feature type="domain" description="MCM C-terminal AAA(+) ATPase" evidence="12">
    <location>
        <begin position="512"/>
        <end position="718"/>
    </location>
</feature>
<dbReference type="PANTHER" id="PTHR11630:SF44">
    <property type="entry name" value="DNA REPLICATION LICENSING FACTOR MCM2"/>
    <property type="match status" value="1"/>
</dbReference>
<proteinExistence type="inferred from homology"/>
<keyword evidence="4" id="KW-0235">DNA replication</keyword>
<feature type="region of interest" description="Disordered" evidence="11">
    <location>
        <begin position="189"/>
        <end position="213"/>
    </location>
</feature>
<dbReference type="RefSeq" id="XP_020429410.1">
    <property type="nucleotide sequence ID" value="XM_020583223.1"/>
</dbReference>
<evidence type="ECO:0000256" key="1">
    <source>
        <dbReference type="ARBA" id="ARBA00008010"/>
    </source>
</evidence>
<dbReference type="Gene3D" id="2.40.50.140">
    <property type="entry name" value="Nucleic acid-binding proteins"/>
    <property type="match status" value="1"/>
</dbReference>
<feature type="compositionally biased region" description="Basic and acidic residues" evidence="11">
    <location>
        <begin position="64"/>
        <end position="112"/>
    </location>
</feature>
<keyword evidence="5" id="KW-0547">Nucleotide-binding</keyword>
<keyword evidence="6" id="KW-0378">Hydrolase</keyword>
<dbReference type="SMART" id="SM00350">
    <property type="entry name" value="MCM"/>
    <property type="match status" value="1"/>
</dbReference>
<dbReference type="Proteomes" id="UP000001396">
    <property type="component" value="Unassembled WGS sequence"/>
</dbReference>
<evidence type="ECO:0000313" key="14">
    <source>
        <dbReference type="Proteomes" id="UP000001396"/>
    </source>
</evidence>
<evidence type="ECO:0000256" key="7">
    <source>
        <dbReference type="ARBA" id="ARBA00022806"/>
    </source>
</evidence>
<evidence type="ECO:0000256" key="6">
    <source>
        <dbReference type="ARBA" id="ARBA00022801"/>
    </source>
</evidence>
<dbReference type="GO" id="GO:0003697">
    <property type="term" value="F:single-stranded DNA binding"/>
    <property type="evidence" value="ECO:0007669"/>
    <property type="project" value="TreeGrafter"/>
</dbReference>
<feature type="compositionally biased region" description="Acidic residues" evidence="11">
    <location>
        <begin position="47"/>
        <end position="63"/>
    </location>
</feature>
<dbReference type="GO" id="GO:0005634">
    <property type="term" value="C:nucleus"/>
    <property type="evidence" value="ECO:0007669"/>
    <property type="project" value="InterPro"/>
</dbReference>
<dbReference type="PRINTS" id="PR01657">
    <property type="entry name" value="MCMFAMILY"/>
</dbReference>
<feature type="compositionally biased region" description="Acidic residues" evidence="11">
    <location>
        <begin position="26"/>
        <end position="40"/>
    </location>
</feature>
<dbReference type="Pfam" id="PF17855">
    <property type="entry name" value="MCM_lid"/>
    <property type="match status" value="1"/>
</dbReference>
<dbReference type="Pfam" id="PF23669">
    <property type="entry name" value="WHD_MCM2"/>
    <property type="match status" value="1"/>
</dbReference>
<protein>
    <recommendedName>
        <fullName evidence="3">DNA replication licensing factor MCM2</fullName>
        <ecNumber evidence="2">3.6.4.12</ecNumber>
    </recommendedName>
</protein>
<keyword evidence="14" id="KW-1185">Reference proteome</keyword>
<dbReference type="Gene3D" id="3.40.50.300">
    <property type="entry name" value="P-loop containing nucleotide triphosphate hydrolases"/>
    <property type="match status" value="1"/>
</dbReference>
<dbReference type="GeneID" id="31367959"/>
<dbReference type="GO" id="GO:0000727">
    <property type="term" value="P:double-strand break repair via break-induced replication"/>
    <property type="evidence" value="ECO:0007669"/>
    <property type="project" value="TreeGrafter"/>
</dbReference>
<dbReference type="AlphaFoldDB" id="D3BMR9"/>
<dbReference type="EC" id="3.6.4.12" evidence="2"/>
<dbReference type="PANTHER" id="PTHR11630">
    <property type="entry name" value="DNA REPLICATION LICENSING FACTOR MCM FAMILY MEMBER"/>
    <property type="match status" value="1"/>
</dbReference>
<keyword evidence="7" id="KW-0347">Helicase</keyword>
<dbReference type="InterPro" id="IPR001208">
    <property type="entry name" value="MCM_dom"/>
</dbReference>
<keyword evidence="8" id="KW-0067">ATP-binding</keyword>
<evidence type="ECO:0000259" key="12">
    <source>
        <dbReference type="PROSITE" id="PS50051"/>
    </source>
</evidence>
<evidence type="ECO:0000256" key="11">
    <source>
        <dbReference type="SAM" id="MobiDB-lite"/>
    </source>
</evidence>
<comment type="caution">
    <text evidence="13">The sequence shown here is derived from an EMBL/GenBank/DDBJ whole genome shotgun (WGS) entry which is preliminary data.</text>
</comment>
<dbReference type="InterPro" id="IPR008045">
    <property type="entry name" value="MCM2"/>
</dbReference>
<dbReference type="InterPro" id="IPR041562">
    <property type="entry name" value="MCM_lid"/>
</dbReference>
<dbReference type="EMBL" id="ADBJ01000043">
    <property type="protein sequence ID" value="EFA77281.1"/>
    <property type="molecule type" value="Genomic_DNA"/>
</dbReference>
<dbReference type="InterPro" id="IPR027925">
    <property type="entry name" value="MCM_N"/>
</dbReference>
<dbReference type="FunCoup" id="D3BMR9">
    <property type="interactions" value="698"/>
</dbReference>
<dbReference type="InterPro" id="IPR059098">
    <property type="entry name" value="WHD_MCM2"/>
</dbReference>
<gene>
    <name evidence="13" type="primary">mcm2</name>
    <name evidence="13" type="ORF">PPL_12492</name>
</gene>
<dbReference type="GO" id="GO:0016787">
    <property type="term" value="F:hydrolase activity"/>
    <property type="evidence" value="ECO:0007669"/>
    <property type="project" value="UniProtKB-KW"/>
</dbReference>
<sequence>MDYVDGSPKHDDDDAVSSPPSSVGGEDIEEDVNYMYEDENVIVSSEGEGDDLEDEDLIEEDEADIHSEEDNYEKEGLDERDYQELPAEERRKVEKEIRKRDRVERSQRNESARRAFRLPVSLVADDQDEYLELDSDQEKELKVKRQRLADNNKRVKKSKEKVKVKTMIEDEYDDDIAFNFNEKTNRIDEAVKKEEGDDDDEEESDEEEEYVKGQVKLEDPQGPLKEYIISEAPRREIIHNLTDFIENYTDKKDNLVYRQRIQQMCASNLESLLINYTHLKEPFDQWLIKAPTEMLEIFNEVVFKVVLKMFPNYRNIAKSINVRITHIPTLYSLREIRQAKLDQLIKVGGVITRRSNVYPQLKFVKFDCVKCKVIIGPFYQNGNQNIQIGICPQCQSKGPFSINSDLTVYRDFQKITLQESPGTVPAGRLPRTKEIILLTDLIDSVRPGEEIEVTGIFKHNYDSKLNHQNGFPVFATILEANYINKKEDLLASFILSEDDEREIRKLSKEPNIGKMIIQSIAPSIYGHDDIKMAIAMALFGGVPKDIDRKHRVRGDINVLLVGDPGVAKSQFLKYVEKTAHRAVYTTGQGASAVGLTAAVRIDPLTGEWTLEGGALVLADRGVCMIDEFDKMNDKDRTSIHEAMEQQSISISKAGIVTTLTARCSVIAAANPKKGRYDPSYSLLNNVDLTEPILSRFDIACVVRDTIHPIKDSQLARFVIQSHQRSHPNNTNEANNYLVNATQQSPISQEMLRKYIMYAKRKCTPRISEIDREKLSQLYAEMRRESGNGGYPMTVRHVESMIRMSEAHAKMHLRASVTDEDVNMAIRIMLDSFINAQKTNLAGRLRRNFSKYITYQRDVSALLFYILQSLTEDYCSVYMLRHGGDPPQTIEVPLDEFETRARDMGLHELDKFYGANDFTEKRYKKTKDSIIYMRVPNVNGASKQNWNN</sequence>
<keyword evidence="10" id="KW-0131">Cell cycle</keyword>
<dbReference type="Pfam" id="PF12619">
    <property type="entry name" value="MCM2_N"/>
    <property type="match status" value="1"/>
</dbReference>
<dbReference type="InterPro" id="IPR031327">
    <property type="entry name" value="MCM"/>
</dbReference>
<evidence type="ECO:0000256" key="9">
    <source>
        <dbReference type="ARBA" id="ARBA00023125"/>
    </source>
</evidence>
<evidence type="ECO:0000256" key="10">
    <source>
        <dbReference type="ARBA" id="ARBA00023306"/>
    </source>
</evidence>
<evidence type="ECO:0000256" key="3">
    <source>
        <dbReference type="ARBA" id="ARBA00018925"/>
    </source>
</evidence>
<reference evidence="13 14" key="1">
    <citation type="journal article" date="2011" name="Genome Res.">
        <title>Phylogeny-wide analysis of social amoeba genomes highlights ancient origins for complex intercellular communication.</title>
        <authorList>
            <person name="Heidel A.J."/>
            <person name="Lawal H.M."/>
            <person name="Felder M."/>
            <person name="Schilde C."/>
            <person name="Helps N.R."/>
            <person name="Tunggal B."/>
            <person name="Rivero F."/>
            <person name="John U."/>
            <person name="Schleicher M."/>
            <person name="Eichinger L."/>
            <person name="Platzer M."/>
            <person name="Noegel A.A."/>
            <person name="Schaap P."/>
            <person name="Gloeckner G."/>
        </authorList>
    </citation>
    <scope>NUCLEOTIDE SEQUENCE [LARGE SCALE GENOMIC DNA]</scope>
    <source>
        <strain evidence="14">ATCC 26659 / Pp 5 / PN500</strain>
    </source>
</reference>
<dbReference type="InParanoid" id="D3BMR9"/>
<dbReference type="GO" id="GO:0042555">
    <property type="term" value="C:MCM complex"/>
    <property type="evidence" value="ECO:0007669"/>
    <property type="project" value="InterPro"/>
</dbReference>
<dbReference type="GO" id="GO:0017116">
    <property type="term" value="F:single-stranded DNA helicase activity"/>
    <property type="evidence" value="ECO:0007669"/>
    <property type="project" value="TreeGrafter"/>
</dbReference>
<keyword evidence="9" id="KW-0238">DNA-binding</keyword>
<feature type="compositionally biased region" description="Acidic residues" evidence="11">
    <location>
        <begin position="196"/>
        <end position="209"/>
    </location>
</feature>
<dbReference type="PRINTS" id="PR01658">
    <property type="entry name" value="MCMPROTEIN2"/>
</dbReference>
<organism evidence="13 14">
    <name type="scientific">Heterostelium pallidum (strain ATCC 26659 / Pp 5 / PN500)</name>
    <name type="common">Cellular slime mold</name>
    <name type="synonym">Polysphondylium pallidum</name>
    <dbReference type="NCBI Taxonomy" id="670386"/>
    <lineage>
        <taxon>Eukaryota</taxon>
        <taxon>Amoebozoa</taxon>
        <taxon>Evosea</taxon>
        <taxon>Eumycetozoa</taxon>
        <taxon>Dictyostelia</taxon>
        <taxon>Acytosteliales</taxon>
        <taxon>Acytosteliaceae</taxon>
        <taxon>Heterostelium</taxon>
    </lineage>
</organism>
<dbReference type="STRING" id="670386.D3BMR9"/>
<dbReference type="PROSITE" id="PS50051">
    <property type="entry name" value="MCM_2"/>
    <property type="match status" value="1"/>
</dbReference>
<dbReference type="GO" id="GO:0005524">
    <property type="term" value="F:ATP binding"/>
    <property type="evidence" value="ECO:0007669"/>
    <property type="project" value="UniProtKB-KW"/>
</dbReference>
<name>D3BMR9_HETP5</name>
<dbReference type="Pfam" id="PF17207">
    <property type="entry name" value="MCM_OB"/>
    <property type="match status" value="1"/>
</dbReference>
<dbReference type="InterPro" id="IPR033762">
    <property type="entry name" value="MCM_OB"/>
</dbReference>
<evidence type="ECO:0000256" key="4">
    <source>
        <dbReference type="ARBA" id="ARBA00022705"/>
    </source>
</evidence>
<dbReference type="GO" id="GO:0043138">
    <property type="term" value="F:3'-5' DNA helicase activity"/>
    <property type="evidence" value="ECO:0007669"/>
    <property type="project" value="TreeGrafter"/>
</dbReference>
<dbReference type="Gene3D" id="2.20.28.10">
    <property type="match status" value="1"/>
</dbReference>
<evidence type="ECO:0000256" key="2">
    <source>
        <dbReference type="ARBA" id="ARBA00012551"/>
    </source>
</evidence>
<dbReference type="Gene3D" id="3.30.1640.10">
    <property type="entry name" value="mini-chromosome maintenance (MCM) complex, chain A, domain 1"/>
    <property type="match status" value="1"/>
</dbReference>
<dbReference type="InterPro" id="IPR012340">
    <property type="entry name" value="NA-bd_OB-fold"/>
</dbReference>
<accession>D3BMR9</accession>
<dbReference type="OMA" id="KFARYTH"/>
<feature type="region of interest" description="Disordered" evidence="11">
    <location>
        <begin position="1"/>
        <end position="112"/>
    </location>
</feature>
<comment type="similarity">
    <text evidence="1">Belongs to the MCM family.</text>
</comment>
<dbReference type="Pfam" id="PF14551">
    <property type="entry name" value="MCM_N"/>
    <property type="match status" value="1"/>
</dbReference>
<dbReference type="Pfam" id="PF00493">
    <property type="entry name" value="MCM"/>
    <property type="match status" value="1"/>
</dbReference>
<dbReference type="SUPFAM" id="SSF50249">
    <property type="entry name" value="Nucleic acid-binding proteins"/>
    <property type="match status" value="1"/>
</dbReference>
<dbReference type="InterPro" id="IPR027417">
    <property type="entry name" value="P-loop_NTPase"/>
</dbReference>
<dbReference type="FunFam" id="3.40.50.300:FF:000138">
    <property type="entry name" value="DNA helicase"/>
    <property type="match status" value="1"/>
</dbReference>
<evidence type="ECO:0000313" key="13">
    <source>
        <dbReference type="EMBL" id="EFA77281.1"/>
    </source>
</evidence>
<evidence type="ECO:0000256" key="8">
    <source>
        <dbReference type="ARBA" id="ARBA00022840"/>
    </source>
</evidence>
<dbReference type="SUPFAM" id="SSF52540">
    <property type="entry name" value="P-loop containing nucleoside triphosphate hydrolases"/>
    <property type="match status" value="1"/>
</dbReference>